<comment type="caution">
    <text evidence="3">The sequence shown here is derived from an EMBL/GenBank/DDBJ whole genome shotgun (WGS) entry which is preliminary data.</text>
</comment>
<dbReference type="RefSeq" id="WP_306928595.1">
    <property type="nucleotide sequence ID" value="NZ_JAUTBL010000001.1"/>
</dbReference>
<evidence type="ECO:0000313" key="3">
    <source>
        <dbReference type="EMBL" id="MDQ1183595.1"/>
    </source>
</evidence>
<keyword evidence="2" id="KW-0812">Transmembrane</keyword>
<proteinExistence type="predicted"/>
<accession>A0ABU0UF71</accession>
<keyword evidence="4" id="KW-1185">Reference proteome</keyword>
<dbReference type="PANTHER" id="PTHR22595">
    <property type="entry name" value="CHITINASE-RELATED"/>
    <property type="match status" value="1"/>
</dbReference>
<evidence type="ECO:0000256" key="2">
    <source>
        <dbReference type="SAM" id="Phobius"/>
    </source>
</evidence>
<dbReference type="Proteomes" id="UP001224781">
    <property type="component" value="Unassembled WGS sequence"/>
</dbReference>
<gene>
    <name evidence="3" type="ORF">QE408_000717</name>
</gene>
<evidence type="ECO:0000256" key="1">
    <source>
        <dbReference type="ARBA" id="ARBA00023157"/>
    </source>
</evidence>
<protein>
    <submittedName>
        <fullName evidence="3">Chitinase</fullName>
    </submittedName>
</protein>
<dbReference type="EMBL" id="JAUTBL010000001">
    <property type="protein sequence ID" value="MDQ1183595.1"/>
    <property type="molecule type" value="Genomic_DNA"/>
</dbReference>
<sequence length="332" mass="36364">MAKVTADHVRAAAKSRVLESNLNSVMVALDDYGKTFGLDLLHRTVAFLAQLMHESGEFRYDREIWGPTPSQARYDTRTDLGNTLEADGDGYKNRGRGPIQVTGGYNIRAFYEWCKRMGLNPPDFVTNPDLINTDPWEGSSAIWYWDEGNPDHRSLNRYADRNDPEMITRKINGGLNGYADRLAYYTRLGLVVLGFNPTDIRGFQGKAKAAGYYKGNLDGLDGPQTRAAIHLALVDVSPKSNGPNPVKAAPVTEAVPVAVIPPSMEAPWWKSKEVIVPAVTGGGLSSGLAAVGTMPWQNLALVLVAFGLLGLFLLWRKSVDVKKVDAQVRGMS</sequence>
<dbReference type="SUPFAM" id="SSF53955">
    <property type="entry name" value="Lysozyme-like"/>
    <property type="match status" value="1"/>
</dbReference>
<name>A0ABU0UF71_9HYPH</name>
<keyword evidence="2" id="KW-1133">Transmembrane helix</keyword>
<organism evidence="3 4">
    <name type="scientific">Agrobacterium larrymoorei</name>
    <dbReference type="NCBI Taxonomy" id="160699"/>
    <lineage>
        <taxon>Bacteria</taxon>
        <taxon>Pseudomonadati</taxon>
        <taxon>Pseudomonadota</taxon>
        <taxon>Alphaproteobacteria</taxon>
        <taxon>Hyphomicrobiales</taxon>
        <taxon>Rhizobiaceae</taxon>
        <taxon>Rhizobium/Agrobacterium group</taxon>
        <taxon>Agrobacterium</taxon>
    </lineage>
</organism>
<keyword evidence="2" id="KW-0472">Membrane</keyword>
<keyword evidence="1" id="KW-1015">Disulfide bond</keyword>
<reference evidence="3 4" key="1">
    <citation type="submission" date="2023-07" db="EMBL/GenBank/DDBJ databases">
        <title>Functional and genomic diversity of the sorghum phyllosphere microbiome.</title>
        <authorList>
            <person name="Shade A."/>
        </authorList>
    </citation>
    <scope>NUCLEOTIDE SEQUENCE [LARGE SCALE GENOMIC DNA]</scope>
    <source>
        <strain evidence="3 4">SORGH_AS_1126</strain>
    </source>
</reference>
<dbReference type="PANTHER" id="PTHR22595:SF79">
    <property type="entry name" value="CHITINASE 12"/>
    <property type="match status" value="1"/>
</dbReference>
<evidence type="ECO:0000313" key="4">
    <source>
        <dbReference type="Proteomes" id="UP001224781"/>
    </source>
</evidence>
<dbReference type="InterPro" id="IPR023346">
    <property type="entry name" value="Lysozyme-like_dom_sf"/>
</dbReference>
<feature type="transmembrane region" description="Helical" evidence="2">
    <location>
        <begin position="296"/>
        <end position="315"/>
    </location>
</feature>
<dbReference type="Gene3D" id="1.10.530.10">
    <property type="match status" value="1"/>
</dbReference>